<dbReference type="EMBL" id="JAWDGP010004927">
    <property type="protein sequence ID" value="KAK3761034.1"/>
    <property type="molecule type" value="Genomic_DNA"/>
</dbReference>
<gene>
    <name evidence="1" type="ORF">RRG08_022440</name>
</gene>
<organism evidence="1 2">
    <name type="scientific">Elysia crispata</name>
    <name type="common">lettuce slug</name>
    <dbReference type="NCBI Taxonomy" id="231223"/>
    <lineage>
        <taxon>Eukaryota</taxon>
        <taxon>Metazoa</taxon>
        <taxon>Spiralia</taxon>
        <taxon>Lophotrochozoa</taxon>
        <taxon>Mollusca</taxon>
        <taxon>Gastropoda</taxon>
        <taxon>Heterobranchia</taxon>
        <taxon>Euthyneura</taxon>
        <taxon>Panpulmonata</taxon>
        <taxon>Sacoglossa</taxon>
        <taxon>Placobranchoidea</taxon>
        <taxon>Plakobranchidae</taxon>
        <taxon>Elysia</taxon>
    </lineage>
</organism>
<protein>
    <submittedName>
        <fullName evidence="1">Uncharacterized protein</fullName>
    </submittedName>
</protein>
<evidence type="ECO:0000313" key="2">
    <source>
        <dbReference type="Proteomes" id="UP001283361"/>
    </source>
</evidence>
<dbReference type="Proteomes" id="UP001283361">
    <property type="component" value="Unassembled WGS sequence"/>
</dbReference>
<keyword evidence="2" id="KW-1185">Reference proteome</keyword>
<proteinExistence type="predicted"/>
<comment type="caution">
    <text evidence="1">The sequence shown here is derived from an EMBL/GenBank/DDBJ whole genome shotgun (WGS) entry which is preliminary data.</text>
</comment>
<name>A0AAE0Z1D2_9GAST</name>
<dbReference type="AlphaFoldDB" id="A0AAE0Z1D2"/>
<sequence length="113" mass="12889">MWRHIPPPCNVAVQSSLNSFQEIWPSHIGFSAFPFDLYDKPYLKSPILVIVWGKHRDSIRFFVAIHFSGKNPRMFLNMCQIPCTSGVQLFVTRCDGVKNTSDLRSSCNKVTAL</sequence>
<accession>A0AAE0Z1D2</accession>
<reference evidence="1" key="1">
    <citation type="journal article" date="2023" name="G3 (Bethesda)">
        <title>A reference genome for the long-term kleptoplast-retaining sea slug Elysia crispata morphotype clarki.</title>
        <authorList>
            <person name="Eastman K.E."/>
            <person name="Pendleton A.L."/>
            <person name="Shaikh M.A."/>
            <person name="Suttiyut T."/>
            <person name="Ogas R."/>
            <person name="Tomko P."/>
            <person name="Gavelis G."/>
            <person name="Widhalm J.R."/>
            <person name="Wisecaver J.H."/>
        </authorList>
    </citation>
    <scope>NUCLEOTIDE SEQUENCE</scope>
    <source>
        <strain evidence="1">ECLA1</strain>
    </source>
</reference>
<evidence type="ECO:0000313" key="1">
    <source>
        <dbReference type="EMBL" id="KAK3761034.1"/>
    </source>
</evidence>